<gene>
    <name evidence="4" type="ORF">H7K45_29855</name>
</gene>
<dbReference type="InterPro" id="IPR000415">
    <property type="entry name" value="Nitroreductase-like"/>
</dbReference>
<sequence>MSLDLSVDEVLSTTRSVRKRLDLDRPVPREVVLECLELALQAPTGGNAQEWRWLFVENPEKKRAIAEVYRTQQKSLLTGNFARHGDIRDGQMNAMLGSALYLNEHLHEVPVLLIPCVAGRPDGGPPNASAGFWGSLLPAAWSFMLALRSRGLGSAWTSAHLIGDGERHVADILGIPTDGWAQGGLFPIAYTKGTNFKKAMRLPAEEVSSWDSWRW</sequence>
<evidence type="ECO:0000256" key="1">
    <source>
        <dbReference type="ARBA" id="ARBA00007118"/>
    </source>
</evidence>
<protein>
    <submittedName>
        <fullName evidence="4">Nitroreductase family protein</fullName>
    </submittedName>
</protein>
<organism evidence="4 5">
    <name type="scientific">Mycobacterium yunnanensis</name>
    <dbReference type="NCBI Taxonomy" id="368477"/>
    <lineage>
        <taxon>Bacteria</taxon>
        <taxon>Bacillati</taxon>
        <taxon>Actinomycetota</taxon>
        <taxon>Actinomycetes</taxon>
        <taxon>Mycobacteriales</taxon>
        <taxon>Mycobacteriaceae</taxon>
        <taxon>Mycobacterium</taxon>
    </lineage>
</organism>
<evidence type="ECO:0000313" key="4">
    <source>
        <dbReference type="EMBL" id="MCV7424752.1"/>
    </source>
</evidence>
<dbReference type="SUPFAM" id="SSF55469">
    <property type="entry name" value="FMN-dependent nitroreductase-like"/>
    <property type="match status" value="1"/>
</dbReference>
<keyword evidence="2" id="KW-0560">Oxidoreductase</keyword>
<dbReference type="CDD" id="cd02062">
    <property type="entry name" value="Nitro_FMN_reductase"/>
    <property type="match status" value="1"/>
</dbReference>
<feature type="domain" description="Nitroreductase" evidence="3">
    <location>
        <begin position="13"/>
        <end position="189"/>
    </location>
</feature>
<evidence type="ECO:0000313" key="5">
    <source>
        <dbReference type="Proteomes" id="UP001141629"/>
    </source>
</evidence>
<dbReference type="Proteomes" id="UP001141629">
    <property type="component" value="Unassembled WGS sequence"/>
</dbReference>
<name>A0A9X2YSF9_9MYCO</name>
<evidence type="ECO:0000259" key="3">
    <source>
        <dbReference type="Pfam" id="PF00881"/>
    </source>
</evidence>
<proteinExistence type="inferred from homology"/>
<dbReference type="PANTHER" id="PTHR43673">
    <property type="entry name" value="NAD(P)H NITROREDUCTASE YDGI-RELATED"/>
    <property type="match status" value="1"/>
</dbReference>
<dbReference type="Pfam" id="PF00881">
    <property type="entry name" value="Nitroreductase"/>
    <property type="match status" value="1"/>
</dbReference>
<reference evidence="4" key="1">
    <citation type="submission" date="2020-07" db="EMBL/GenBank/DDBJ databases">
        <authorList>
            <person name="Pettersson B.M.F."/>
            <person name="Behra P.R.K."/>
            <person name="Ramesh M."/>
            <person name="Das S."/>
            <person name="Dasgupta S."/>
            <person name="Kirsebom L.A."/>
        </authorList>
    </citation>
    <scope>NUCLEOTIDE SEQUENCE</scope>
    <source>
        <strain evidence="4">DSM 44838</strain>
    </source>
</reference>
<dbReference type="RefSeq" id="WP_263999839.1">
    <property type="nucleotide sequence ID" value="NZ_JACKVK010000022.1"/>
</dbReference>
<evidence type="ECO:0000256" key="2">
    <source>
        <dbReference type="ARBA" id="ARBA00023002"/>
    </source>
</evidence>
<dbReference type="AlphaFoldDB" id="A0A9X2YSF9"/>
<comment type="similarity">
    <text evidence="1">Belongs to the nitroreductase family.</text>
</comment>
<dbReference type="Gene3D" id="3.40.109.10">
    <property type="entry name" value="NADH Oxidase"/>
    <property type="match status" value="1"/>
</dbReference>
<accession>A0A9X2YSF9</accession>
<dbReference type="InterPro" id="IPR029479">
    <property type="entry name" value="Nitroreductase"/>
</dbReference>
<dbReference type="GO" id="GO:0016491">
    <property type="term" value="F:oxidoreductase activity"/>
    <property type="evidence" value="ECO:0007669"/>
    <property type="project" value="UniProtKB-KW"/>
</dbReference>
<reference evidence="4" key="2">
    <citation type="journal article" date="2022" name="BMC Genomics">
        <title>Comparative genome analysis of mycobacteria focusing on tRNA and non-coding RNA.</title>
        <authorList>
            <person name="Behra P.R.K."/>
            <person name="Pettersson B.M.F."/>
            <person name="Ramesh M."/>
            <person name="Das S."/>
            <person name="Dasgupta S."/>
            <person name="Kirsebom L.A."/>
        </authorList>
    </citation>
    <scope>NUCLEOTIDE SEQUENCE</scope>
    <source>
        <strain evidence="4">DSM 44838</strain>
    </source>
</reference>
<dbReference type="PANTHER" id="PTHR43673:SF10">
    <property type="entry name" value="NADH DEHYDROGENASE_NAD(P)H NITROREDUCTASE XCC3605-RELATED"/>
    <property type="match status" value="1"/>
</dbReference>
<dbReference type="EMBL" id="JACKVK010000022">
    <property type="protein sequence ID" value="MCV7424752.1"/>
    <property type="molecule type" value="Genomic_DNA"/>
</dbReference>
<comment type="caution">
    <text evidence="4">The sequence shown here is derived from an EMBL/GenBank/DDBJ whole genome shotgun (WGS) entry which is preliminary data.</text>
</comment>
<keyword evidence="5" id="KW-1185">Reference proteome</keyword>